<dbReference type="Proteomes" id="UP000019184">
    <property type="component" value="Unassembled WGS sequence"/>
</dbReference>
<accession>A0A7U7GDD3</accession>
<dbReference type="AlphaFoldDB" id="A0A7U7GDD3"/>
<name>A0A7U7GDD3_9GAMM</name>
<comment type="caution">
    <text evidence="1">The sequence shown here is derived from an EMBL/GenBank/DDBJ whole genome shotgun (WGS) entry which is preliminary data.</text>
</comment>
<gene>
    <name evidence="1" type="ORF">BN874_340036</name>
</gene>
<protein>
    <submittedName>
        <fullName evidence="1">Uncharacterized protein</fullName>
    </submittedName>
</protein>
<sequence length="113" mass="11726">MGGSSVLLQLTLNGTAGDLCANEPIVDELLTDSYSARARAETELASAGPGFQVTVETMLGGSASVPLIRPGYLCSFAGIRGLVRSCSVSANRSGDGLAVRQSLTLERRIGPWL</sequence>
<organism evidence="1 2">
    <name type="scientific">Candidatus Contendobacter odensis Run_B_J11</name>
    <dbReference type="NCBI Taxonomy" id="1400861"/>
    <lineage>
        <taxon>Bacteria</taxon>
        <taxon>Pseudomonadati</taxon>
        <taxon>Pseudomonadota</taxon>
        <taxon>Gammaproteobacteria</taxon>
        <taxon>Candidatus Competibacteraceae</taxon>
        <taxon>Candidatus Contendibacter</taxon>
    </lineage>
</organism>
<proteinExistence type="predicted"/>
<dbReference type="EMBL" id="CBTK010000248">
    <property type="protein sequence ID" value="CDH46076.1"/>
    <property type="molecule type" value="Genomic_DNA"/>
</dbReference>
<keyword evidence="2" id="KW-1185">Reference proteome</keyword>
<reference evidence="1 2" key="1">
    <citation type="journal article" date="2014" name="ISME J.">
        <title>Candidatus Competibacter-lineage genomes retrieved from metagenomes reveal functional metabolic diversity.</title>
        <authorList>
            <person name="McIlroy S.J."/>
            <person name="Albertsen M."/>
            <person name="Andresen E.K."/>
            <person name="Saunders A.M."/>
            <person name="Kristiansen R."/>
            <person name="Stokholm-Bjerregaard M."/>
            <person name="Nielsen K.L."/>
            <person name="Nielsen P.H."/>
        </authorList>
    </citation>
    <scope>NUCLEOTIDE SEQUENCE [LARGE SCALE GENOMIC DNA]</scope>
    <source>
        <strain evidence="1 2">Run_B_J11</strain>
    </source>
</reference>
<evidence type="ECO:0000313" key="1">
    <source>
        <dbReference type="EMBL" id="CDH46076.1"/>
    </source>
</evidence>
<evidence type="ECO:0000313" key="2">
    <source>
        <dbReference type="Proteomes" id="UP000019184"/>
    </source>
</evidence>